<protein>
    <recommendedName>
        <fullName evidence="4">F-box domain-containing protein</fullName>
    </recommendedName>
</protein>
<name>A0AAW1T503_9CHLO</name>
<dbReference type="Proteomes" id="UP001485043">
    <property type="component" value="Unassembled WGS sequence"/>
</dbReference>
<feature type="region of interest" description="Disordered" evidence="1">
    <location>
        <begin position="1"/>
        <end position="25"/>
    </location>
</feature>
<organism evidence="2 3">
    <name type="scientific">Apatococcus fuscideae</name>
    <dbReference type="NCBI Taxonomy" id="2026836"/>
    <lineage>
        <taxon>Eukaryota</taxon>
        <taxon>Viridiplantae</taxon>
        <taxon>Chlorophyta</taxon>
        <taxon>core chlorophytes</taxon>
        <taxon>Trebouxiophyceae</taxon>
        <taxon>Chlorellales</taxon>
        <taxon>Chlorellaceae</taxon>
        <taxon>Apatococcus</taxon>
    </lineage>
</organism>
<comment type="caution">
    <text evidence="2">The sequence shown here is derived from an EMBL/GenBank/DDBJ whole genome shotgun (WGS) entry which is preliminary data.</text>
</comment>
<accession>A0AAW1T503</accession>
<reference evidence="2 3" key="1">
    <citation type="journal article" date="2024" name="Nat. Commun.">
        <title>Phylogenomics reveals the evolutionary origins of lichenization in chlorophyte algae.</title>
        <authorList>
            <person name="Puginier C."/>
            <person name="Libourel C."/>
            <person name="Otte J."/>
            <person name="Skaloud P."/>
            <person name="Haon M."/>
            <person name="Grisel S."/>
            <person name="Petersen M."/>
            <person name="Berrin J.G."/>
            <person name="Delaux P.M."/>
            <person name="Dal Grande F."/>
            <person name="Keller J."/>
        </authorList>
    </citation>
    <scope>NUCLEOTIDE SEQUENCE [LARGE SCALE GENOMIC DNA]</scope>
    <source>
        <strain evidence="2 3">SAG 2523</strain>
    </source>
</reference>
<dbReference type="AlphaFoldDB" id="A0AAW1T503"/>
<evidence type="ECO:0000256" key="1">
    <source>
        <dbReference type="SAM" id="MobiDB-lite"/>
    </source>
</evidence>
<evidence type="ECO:0000313" key="2">
    <source>
        <dbReference type="EMBL" id="KAK9864867.1"/>
    </source>
</evidence>
<evidence type="ECO:0000313" key="3">
    <source>
        <dbReference type="Proteomes" id="UP001485043"/>
    </source>
</evidence>
<keyword evidence="3" id="KW-1185">Reference proteome</keyword>
<proteinExistence type="predicted"/>
<sequence>MESERRGKNDAKVRPTFSTATMPPDTGSRLLKLGPDLCTKIACWVSSDDVGDVEDLFNLAATCHSLREVVLRDEVWASLGGENVSTALLQRSNAFSDVARRQLRQLRTYEGADLRHIHLPNLTLLTILSGPCPPLRFGFPRLEKLISSGIPSFFPANLKQLHLTRDDLNPTPDHFECLRLCHGLEQFSGAGLLPADFADHHPRMRHLRWVAKGYEQCTNLFSAALTYTGTGCVVDARVDDVSQLIDVVCDPIEFRMLTINQPVSYPSLAVFTDNWISRHRIRHLKVIMDDDHEYECTPSPTRYRGCTSVTLDVGNLGAFNTINSASMESIKYISINVHRARYSILHLRGDWDIRGCHAMAGTDVVPRDGISM</sequence>
<feature type="compositionally biased region" description="Basic and acidic residues" evidence="1">
    <location>
        <begin position="1"/>
        <end position="13"/>
    </location>
</feature>
<evidence type="ECO:0008006" key="4">
    <source>
        <dbReference type="Google" id="ProtNLM"/>
    </source>
</evidence>
<dbReference type="EMBL" id="JALJOV010000308">
    <property type="protein sequence ID" value="KAK9864867.1"/>
    <property type="molecule type" value="Genomic_DNA"/>
</dbReference>
<gene>
    <name evidence="2" type="ORF">WJX84_011276</name>
</gene>